<dbReference type="Proteomes" id="UP000567795">
    <property type="component" value="Unassembled WGS sequence"/>
</dbReference>
<keyword evidence="3" id="KW-0813">Transport</keyword>
<feature type="transmembrane region" description="Helical" evidence="10">
    <location>
        <begin position="359"/>
        <end position="378"/>
    </location>
</feature>
<keyword evidence="4" id="KW-1003">Cell membrane</keyword>
<feature type="transmembrane region" description="Helical" evidence="10">
    <location>
        <begin position="148"/>
        <end position="172"/>
    </location>
</feature>
<evidence type="ECO:0000256" key="8">
    <source>
        <dbReference type="ARBA" id="ARBA00023136"/>
    </source>
</evidence>
<feature type="transmembrane region" description="Helical" evidence="10">
    <location>
        <begin position="230"/>
        <end position="249"/>
    </location>
</feature>
<feature type="transmembrane region" description="Helical" evidence="10">
    <location>
        <begin position="109"/>
        <end position="128"/>
    </location>
</feature>
<feature type="transmembrane region" description="Helical" evidence="10">
    <location>
        <begin position="308"/>
        <end position="330"/>
    </location>
</feature>
<feature type="transmembrane region" description="Helical" evidence="10">
    <location>
        <begin position="45"/>
        <end position="64"/>
    </location>
</feature>
<feature type="transmembrane region" description="Helical" evidence="10">
    <location>
        <begin position="455"/>
        <end position="473"/>
    </location>
</feature>
<evidence type="ECO:0000256" key="10">
    <source>
        <dbReference type="SAM" id="Phobius"/>
    </source>
</evidence>
<dbReference type="PANTHER" id="PTHR43495">
    <property type="entry name" value="GABA PERMEASE"/>
    <property type="match status" value="1"/>
</dbReference>
<evidence type="ECO:0000313" key="13">
    <source>
        <dbReference type="Proteomes" id="UP000567795"/>
    </source>
</evidence>
<evidence type="ECO:0000256" key="5">
    <source>
        <dbReference type="ARBA" id="ARBA00022692"/>
    </source>
</evidence>
<feature type="transmembrane region" description="Helical" evidence="10">
    <location>
        <begin position="270"/>
        <end position="288"/>
    </location>
</feature>
<sequence length="495" mass="52294">MTYPEVTAARPDPEPEPGARRGPGQAPPGADEGYQRGLGARQIQMIAIGSAIGVGLFLGAGTAITTAGPSLILVYVVAGAVIFLIMRALGELLSYRPTSGSFAEYAGEFIGPFAGFVTGWTYWIMWVTTGMAEITAAGLYAQYWFPAIPQWVTALAVLVALFGANLVSVRLFGEVEFWFSMIKVIAIVGMILIGLGVLTVGFGDAADTASVTHLWADGGLAPNGVTQTLMTLQIVMFAYLGVEMVGVTASETADPARTLPRAMNAIPWRIGLFYVGALTVILSVVPWREFTPGTSPFVLAFDRIGIPAAAGIVNFVVLTAALSSCNSGLYSTGRMLRSLSQRGQAPVAVRRMTRRRVPATAIACGAAVMVVGVVVNAVSPDRAFTYITSVATVGALWVWAVILLCHLRYRRAVAAGRLPAAAFRMPGAPYTTWLSLAFLALVLALLTLAPETRTALYVAAAWAVSVSLAYLLWSRRRPPRPVERPAPAPAGGATG</sequence>
<feature type="compositionally biased region" description="Low complexity" evidence="9">
    <location>
        <begin position="20"/>
        <end position="31"/>
    </location>
</feature>
<evidence type="ECO:0000256" key="4">
    <source>
        <dbReference type="ARBA" id="ARBA00022475"/>
    </source>
</evidence>
<comment type="similarity">
    <text evidence="2">Belongs to the amino acid-polyamine-organocation (APC) superfamily. Amino acid transporter (AAT) (TC 2.A.3.1) family.</text>
</comment>
<dbReference type="RefSeq" id="WP_179817012.1">
    <property type="nucleotide sequence ID" value="NZ_JACBZD010000002.1"/>
</dbReference>
<dbReference type="PANTHER" id="PTHR43495:SF1">
    <property type="entry name" value="L-ASPARAGINE PERMEASE"/>
    <property type="match status" value="1"/>
</dbReference>
<keyword evidence="7 10" id="KW-1133">Transmembrane helix</keyword>
<feature type="region of interest" description="Disordered" evidence="9">
    <location>
        <begin position="1"/>
        <end position="33"/>
    </location>
</feature>
<dbReference type="GO" id="GO:0006865">
    <property type="term" value="P:amino acid transport"/>
    <property type="evidence" value="ECO:0007669"/>
    <property type="project" value="UniProtKB-KW"/>
</dbReference>
<keyword evidence="5 10" id="KW-0812">Transmembrane</keyword>
<dbReference type="GO" id="GO:0005886">
    <property type="term" value="C:plasma membrane"/>
    <property type="evidence" value="ECO:0007669"/>
    <property type="project" value="UniProtKB-SubCell"/>
</dbReference>
<dbReference type="FunFam" id="1.20.1740.10:FF:000001">
    <property type="entry name" value="Amino acid permease"/>
    <property type="match status" value="1"/>
</dbReference>
<protein>
    <submittedName>
        <fullName evidence="12">AAT family amino acid transporter</fullName>
    </submittedName>
</protein>
<dbReference type="EMBL" id="JACBZD010000002">
    <property type="protein sequence ID" value="NYI08149.1"/>
    <property type="molecule type" value="Genomic_DNA"/>
</dbReference>
<evidence type="ECO:0000256" key="6">
    <source>
        <dbReference type="ARBA" id="ARBA00022970"/>
    </source>
</evidence>
<accession>A0A853A1A2</accession>
<feature type="transmembrane region" description="Helical" evidence="10">
    <location>
        <begin position="70"/>
        <end position="89"/>
    </location>
</feature>
<organism evidence="12 13">
    <name type="scientific">Allostreptomyces psammosilenae</name>
    <dbReference type="NCBI Taxonomy" id="1892865"/>
    <lineage>
        <taxon>Bacteria</taxon>
        <taxon>Bacillati</taxon>
        <taxon>Actinomycetota</taxon>
        <taxon>Actinomycetes</taxon>
        <taxon>Kitasatosporales</taxon>
        <taxon>Streptomycetaceae</taxon>
        <taxon>Allostreptomyces</taxon>
    </lineage>
</organism>
<feature type="domain" description="Amino acid permease/ SLC12A" evidence="11">
    <location>
        <begin position="43"/>
        <end position="479"/>
    </location>
</feature>
<dbReference type="PROSITE" id="PS00218">
    <property type="entry name" value="AMINO_ACID_PERMEASE_1"/>
    <property type="match status" value="1"/>
</dbReference>
<feature type="transmembrane region" description="Helical" evidence="10">
    <location>
        <begin position="430"/>
        <end position="449"/>
    </location>
</feature>
<keyword evidence="8 10" id="KW-0472">Membrane</keyword>
<dbReference type="InterPro" id="IPR004840">
    <property type="entry name" value="Amino_acid_permease_CS"/>
</dbReference>
<comment type="subcellular location">
    <subcellularLocation>
        <location evidence="1">Cell membrane</location>
        <topology evidence="1">Multi-pass membrane protein</topology>
    </subcellularLocation>
</comment>
<gene>
    <name evidence="12" type="ORF">FHU37_005178</name>
</gene>
<reference evidence="12 13" key="1">
    <citation type="submission" date="2020-07" db="EMBL/GenBank/DDBJ databases">
        <title>Sequencing the genomes of 1000 actinobacteria strains.</title>
        <authorList>
            <person name="Klenk H.-P."/>
        </authorList>
    </citation>
    <scope>NUCLEOTIDE SEQUENCE [LARGE SCALE GENOMIC DNA]</scope>
    <source>
        <strain evidence="12 13">DSM 42178</strain>
    </source>
</reference>
<evidence type="ECO:0000256" key="3">
    <source>
        <dbReference type="ARBA" id="ARBA00022448"/>
    </source>
</evidence>
<name>A0A853A1A2_9ACTN</name>
<dbReference type="Gene3D" id="1.20.1740.10">
    <property type="entry name" value="Amino acid/polyamine transporter I"/>
    <property type="match status" value="1"/>
</dbReference>
<evidence type="ECO:0000259" key="11">
    <source>
        <dbReference type="Pfam" id="PF00324"/>
    </source>
</evidence>
<evidence type="ECO:0000256" key="1">
    <source>
        <dbReference type="ARBA" id="ARBA00004651"/>
    </source>
</evidence>
<dbReference type="GO" id="GO:0055085">
    <property type="term" value="P:transmembrane transport"/>
    <property type="evidence" value="ECO:0007669"/>
    <property type="project" value="InterPro"/>
</dbReference>
<feature type="transmembrane region" description="Helical" evidence="10">
    <location>
        <begin position="384"/>
        <end position="409"/>
    </location>
</feature>
<proteinExistence type="inferred from homology"/>
<dbReference type="InterPro" id="IPR004841">
    <property type="entry name" value="AA-permease/SLC12A_dom"/>
</dbReference>
<feature type="transmembrane region" description="Helical" evidence="10">
    <location>
        <begin position="184"/>
        <end position="203"/>
    </location>
</feature>
<evidence type="ECO:0000256" key="9">
    <source>
        <dbReference type="SAM" id="MobiDB-lite"/>
    </source>
</evidence>
<evidence type="ECO:0000256" key="2">
    <source>
        <dbReference type="ARBA" id="ARBA00008583"/>
    </source>
</evidence>
<evidence type="ECO:0000313" key="12">
    <source>
        <dbReference type="EMBL" id="NYI08149.1"/>
    </source>
</evidence>
<evidence type="ECO:0000256" key="7">
    <source>
        <dbReference type="ARBA" id="ARBA00022989"/>
    </source>
</evidence>
<comment type="caution">
    <text evidence="12">The sequence shown here is derived from an EMBL/GenBank/DDBJ whole genome shotgun (WGS) entry which is preliminary data.</text>
</comment>
<keyword evidence="6" id="KW-0029">Amino-acid transport</keyword>
<dbReference type="AlphaFoldDB" id="A0A853A1A2"/>
<dbReference type="Pfam" id="PF00324">
    <property type="entry name" value="AA_permease"/>
    <property type="match status" value="1"/>
</dbReference>
<keyword evidence="13" id="KW-1185">Reference proteome</keyword>
<dbReference type="PIRSF" id="PIRSF006060">
    <property type="entry name" value="AA_transporter"/>
    <property type="match status" value="1"/>
</dbReference>